<evidence type="ECO:0000256" key="1">
    <source>
        <dbReference type="ARBA" id="ARBA00004141"/>
    </source>
</evidence>
<evidence type="ECO:0000259" key="6">
    <source>
        <dbReference type="Pfam" id="PF01545"/>
    </source>
</evidence>
<comment type="subcellular location">
    <subcellularLocation>
        <location evidence="1">Membrane</location>
        <topology evidence="1">Multi-pass membrane protein</topology>
    </subcellularLocation>
</comment>
<dbReference type="GO" id="GO:0016020">
    <property type="term" value="C:membrane"/>
    <property type="evidence" value="ECO:0007669"/>
    <property type="project" value="UniProtKB-SubCell"/>
</dbReference>
<proteinExistence type="predicted"/>
<feature type="transmembrane region" description="Helical" evidence="5">
    <location>
        <begin position="26"/>
        <end position="46"/>
    </location>
</feature>
<dbReference type="EMBL" id="BLZR01000001">
    <property type="protein sequence ID" value="GFP74157.1"/>
    <property type="molecule type" value="Genomic_DNA"/>
</dbReference>
<dbReference type="SUPFAM" id="SSF161111">
    <property type="entry name" value="Cation efflux protein transmembrane domain-like"/>
    <property type="match status" value="1"/>
</dbReference>
<gene>
    <name evidence="7" type="ORF">bsdtw1_00202</name>
</gene>
<dbReference type="AlphaFoldDB" id="A0A6V8SA78"/>
<keyword evidence="4 5" id="KW-0472">Membrane</keyword>
<dbReference type="Gene3D" id="1.20.1510.10">
    <property type="entry name" value="Cation efflux protein transmembrane domain"/>
    <property type="match status" value="1"/>
</dbReference>
<organism evidence="7 8">
    <name type="scientific">Clostridium fungisolvens</name>
    <dbReference type="NCBI Taxonomy" id="1604897"/>
    <lineage>
        <taxon>Bacteria</taxon>
        <taxon>Bacillati</taxon>
        <taxon>Bacillota</taxon>
        <taxon>Clostridia</taxon>
        <taxon>Eubacteriales</taxon>
        <taxon>Clostridiaceae</taxon>
        <taxon>Clostridium</taxon>
    </lineage>
</organism>
<evidence type="ECO:0000256" key="3">
    <source>
        <dbReference type="ARBA" id="ARBA00022989"/>
    </source>
</evidence>
<dbReference type="Pfam" id="PF01545">
    <property type="entry name" value="Cation_efflux"/>
    <property type="match status" value="1"/>
</dbReference>
<evidence type="ECO:0000256" key="2">
    <source>
        <dbReference type="ARBA" id="ARBA00022692"/>
    </source>
</evidence>
<evidence type="ECO:0000256" key="5">
    <source>
        <dbReference type="SAM" id="Phobius"/>
    </source>
</evidence>
<evidence type="ECO:0000313" key="7">
    <source>
        <dbReference type="EMBL" id="GFP74157.1"/>
    </source>
</evidence>
<reference evidence="7 8" key="1">
    <citation type="submission" date="2020-07" db="EMBL/GenBank/DDBJ databases">
        <title>A new beta-1,3-glucan-decomposing anaerobic bacterium isolated from anoxic soil subjected to biological soil disinfestation.</title>
        <authorList>
            <person name="Ueki A."/>
            <person name="Tonouchi A."/>
        </authorList>
    </citation>
    <scope>NUCLEOTIDE SEQUENCE [LARGE SCALE GENOMIC DNA]</scope>
    <source>
        <strain evidence="7 8">TW1</strain>
    </source>
</reference>
<accession>A0A6V8SA78</accession>
<evidence type="ECO:0000313" key="8">
    <source>
        <dbReference type="Proteomes" id="UP000580568"/>
    </source>
</evidence>
<dbReference type="InterPro" id="IPR027469">
    <property type="entry name" value="Cation_efflux_TMD_sf"/>
</dbReference>
<keyword evidence="8" id="KW-1185">Reference proteome</keyword>
<sequence length="74" mass="8017">MLSNYLIKKVSKNSPDYKSDTVRTRLGYFAGVIGIIANLFLIKVTVDLFTGSISIMADAFNNLSDAASSIITIV</sequence>
<dbReference type="Proteomes" id="UP000580568">
    <property type="component" value="Unassembled WGS sequence"/>
</dbReference>
<keyword evidence="3 5" id="KW-1133">Transmembrane helix</keyword>
<comment type="caution">
    <text evidence="7">The sequence shown here is derived from an EMBL/GenBank/DDBJ whole genome shotgun (WGS) entry which is preliminary data.</text>
</comment>
<feature type="domain" description="Cation efflux protein transmembrane" evidence="6">
    <location>
        <begin position="34"/>
        <end position="73"/>
    </location>
</feature>
<protein>
    <recommendedName>
        <fullName evidence="6">Cation efflux protein transmembrane domain-containing protein</fullName>
    </recommendedName>
</protein>
<evidence type="ECO:0000256" key="4">
    <source>
        <dbReference type="ARBA" id="ARBA00023136"/>
    </source>
</evidence>
<name>A0A6V8SA78_9CLOT</name>
<dbReference type="InterPro" id="IPR058533">
    <property type="entry name" value="Cation_efflux_TM"/>
</dbReference>
<keyword evidence="2 5" id="KW-0812">Transmembrane</keyword>